<gene>
    <name evidence="2" type="ORF">GCM10025864_29390</name>
</gene>
<comment type="caution">
    <text evidence="2">The sequence shown here is derived from an EMBL/GenBank/DDBJ whole genome shotgun (WGS) entry which is preliminary data.</text>
</comment>
<reference evidence="3" key="1">
    <citation type="journal article" date="2019" name="Int. J. Syst. Evol. Microbiol.">
        <title>The Global Catalogue of Microorganisms (GCM) 10K type strain sequencing project: providing services to taxonomists for standard genome sequencing and annotation.</title>
        <authorList>
            <consortium name="The Broad Institute Genomics Platform"/>
            <consortium name="The Broad Institute Genome Sequencing Center for Infectious Disease"/>
            <person name="Wu L."/>
            <person name="Ma J."/>
        </authorList>
    </citation>
    <scope>NUCLEOTIDE SEQUENCE [LARGE SCALE GENOMIC DNA]</scope>
    <source>
        <strain evidence="3">NBRC 106348</strain>
    </source>
</reference>
<evidence type="ECO:0000256" key="1">
    <source>
        <dbReference type="SAM" id="MobiDB-lite"/>
    </source>
</evidence>
<evidence type="ECO:0000313" key="2">
    <source>
        <dbReference type="EMBL" id="GMA25180.1"/>
    </source>
</evidence>
<dbReference type="RefSeq" id="WP_284293859.1">
    <property type="nucleotide sequence ID" value="NZ_BSUK01000001.1"/>
</dbReference>
<feature type="region of interest" description="Disordered" evidence="1">
    <location>
        <begin position="188"/>
        <end position="207"/>
    </location>
</feature>
<sequence>MDDHPSNVGGAAGLGTADAAGWVRPVRAVACERVVRQSGRMLLRHLARPLLAVPFVYDGVSAALRPAPHVEVTEAALDQVGAVVPAVREATRGRIALVVRIHGAATAVAGLFLAVHKAPRTAALVLAALTAPLAVANQPVTRGPGSRDERTGRFVRALGLTGAALLAAADTEGRPGVRWRVQHARDERHARHEAVDEAVREATGEGD</sequence>
<protein>
    <recommendedName>
        <fullName evidence="4">DoxX family membrane protein</fullName>
    </recommendedName>
</protein>
<dbReference type="Proteomes" id="UP001157091">
    <property type="component" value="Unassembled WGS sequence"/>
</dbReference>
<dbReference type="EMBL" id="BSUK01000001">
    <property type="protein sequence ID" value="GMA25180.1"/>
    <property type="molecule type" value="Genomic_DNA"/>
</dbReference>
<name>A0ABQ6I328_9MICO</name>
<keyword evidence="3" id="KW-1185">Reference proteome</keyword>
<proteinExistence type="predicted"/>
<accession>A0ABQ6I328</accession>
<evidence type="ECO:0000313" key="3">
    <source>
        <dbReference type="Proteomes" id="UP001157091"/>
    </source>
</evidence>
<organism evidence="2 3">
    <name type="scientific">Luteimicrobium album</name>
    <dbReference type="NCBI Taxonomy" id="1054550"/>
    <lineage>
        <taxon>Bacteria</taxon>
        <taxon>Bacillati</taxon>
        <taxon>Actinomycetota</taxon>
        <taxon>Actinomycetes</taxon>
        <taxon>Micrococcales</taxon>
        <taxon>Luteimicrobium</taxon>
    </lineage>
</organism>
<evidence type="ECO:0008006" key="4">
    <source>
        <dbReference type="Google" id="ProtNLM"/>
    </source>
</evidence>